<reference evidence="2 3" key="1">
    <citation type="submission" date="2018-02" db="EMBL/GenBank/DDBJ databases">
        <title>Comparative genomes isolates from brazilian mangrove.</title>
        <authorList>
            <person name="Araujo J.E."/>
            <person name="Taketani R.G."/>
            <person name="Silva M.C.P."/>
            <person name="Loureco M.V."/>
            <person name="Andreote F.D."/>
        </authorList>
    </citation>
    <scope>NUCLEOTIDE SEQUENCE [LARGE SCALE GENOMIC DNA]</scope>
    <source>
        <strain evidence="2 3">Nap-Phe MGV</strain>
    </source>
</reference>
<dbReference type="InterPro" id="IPR011989">
    <property type="entry name" value="ARM-like"/>
</dbReference>
<dbReference type="Gene3D" id="1.25.10.10">
    <property type="entry name" value="Leucine-rich Repeat Variant"/>
    <property type="match status" value="3"/>
</dbReference>
<comment type="caution">
    <text evidence="2">The sequence shown here is derived from an EMBL/GenBank/DDBJ whole genome shotgun (WGS) entry which is preliminary data.</text>
</comment>
<dbReference type="InterPro" id="IPR016024">
    <property type="entry name" value="ARM-type_fold"/>
</dbReference>
<dbReference type="PANTHER" id="PTHR12697:SF5">
    <property type="entry name" value="DEOXYHYPUSINE HYDROXYLASE"/>
    <property type="match status" value="1"/>
</dbReference>
<evidence type="ECO:0000256" key="1">
    <source>
        <dbReference type="SAM" id="SignalP"/>
    </source>
</evidence>
<dbReference type="EMBL" id="PUHZ01000025">
    <property type="protein sequence ID" value="PQO41967.1"/>
    <property type="molecule type" value="Genomic_DNA"/>
</dbReference>
<organism evidence="2 3">
    <name type="scientific">Blastopirellula marina</name>
    <dbReference type="NCBI Taxonomy" id="124"/>
    <lineage>
        <taxon>Bacteria</taxon>
        <taxon>Pseudomonadati</taxon>
        <taxon>Planctomycetota</taxon>
        <taxon>Planctomycetia</taxon>
        <taxon>Pirellulales</taxon>
        <taxon>Pirellulaceae</taxon>
        <taxon>Blastopirellula</taxon>
    </lineage>
</organism>
<name>A0A2S8GBZ7_9BACT</name>
<dbReference type="Proteomes" id="UP000237819">
    <property type="component" value="Unassembled WGS sequence"/>
</dbReference>
<feature type="signal peptide" evidence="1">
    <location>
        <begin position="1"/>
        <end position="28"/>
    </location>
</feature>
<dbReference type="InterPro" id="IPR004155">
    <property type="entry name" value="PBS_lyase_HEAT"/>
</dbReference>
<sequence length="1037" mass="115450">MHTKWTLAGIFVAGLLLTTAGTSVPAQAEQAEQEANPCQGYEDHDRDAYRPTEEEIARGDAKARYWLLSYPDFRHREEEEWLSELGKDVADYLLQHVEDSNAKVRANAIYLLQAAGISAEERQKIYMRHLNDPCPRVQAVSAVRLVQDGDTSPEVITALVRNFDDKSYEVSNTLRTLRDISVRSLVDFIVNPSESIDRRREVAEGMRHTIWIDANSPSLKPLFDALESEDEETRTLAALMLSELDVEDNRRVAEVLVELIEQEAYNAEDAIAAIRELRADPPSELVNPVLMKWIATPGRVHLGLAHEAIVIEEDNSPIILELCQQAEAGIHPNLVFKRLVRAWYPVPPTPWLLDYLTAEIREQREIEDAVTLLCKMGEPGLKALMDISHDPEVPLYERTLCIIGLVSDDPYRDKQSLAPHELAQLESLIDDEHAAVAQAAAIALTKHGRSSPEITAQLIAAWSPEAFYLVRDEIDDTVPTDPEQRSALVSGLVLLYPKLREKRFNREADIRRLALFLAAHGGDSMPAMDVVVDAIVNHFEDEAFNKLYYARVNPGLVKRLEAELGQREGHAQLQIMEALYLILAHHGLPRDDIDIGSILAQQPPAGLTVAATADAEEVRPMAIILYSMYRPHDPQNITRLIELLRSKNAQGEDIESSILHRVNERLEILNESLEPFVPQLIAMLDSSEDRDTAAKLLGQLGPKASPAIDKLIELLADDKFGDDACRLLGSIGPKAIRAAPQILEFGLSTKPLLAPGPFSPARNRLKTASIALRQIEADTTPLQPEYDQRLADPIQQFETLEDLSNLGQTPYVADRIATALKSDNWDLKQIALDHLIFADQEQPDLFVPLLLEETKSTNTLTRSKAASALGKQKGPAKQIVPVLLHLMRSDPKVRAAAISSLGNYGPESVDAVPDLMKLIREEEEDAFNAMKALGQIGGPAKEAIPIIEEYLSGKRPAEKPEFEAFWRENSILKALGSFGPAARSALPELLAKYRDHNWWQSREEIARAIYNISPGFGAVNGIPRPPEPEPAVIQFGW</sequence>
<protein>
    <recommendedName>
        <fullName evidence="4">HEAT repeat domain-containing protein</fullName>
    </recommendedName>
</protein>
<accession>A0A2S8GBZ7</accession>
<evidence type="ECO:0000313" key="3">
    <source>
        <dbReference type="Proteomes" id="UP000237819"/>
    </source>
</evidence>
<proteinExistence type="predicted"/>
<dbReference type="Pfam" id="PF13646">
    <property type="entry name" value="HEAT_2"/>
    <property type="match status" value="1"/>
</dbReference>
<evidence type="ECO:0008006" key="4">
    <source>
        <dbReference type="Google" id="ProtNLM"/>
    </source>
</evidence>
<dbReference type="AlphaFoldDB" id="A0A2S8GBZ7"/>
<dbReference type="PANTHER" id="PTHR12697">
    <property type="entry name" value="PBS LYASE HEAT-LIKE PROTEIN"/>
    <property type="match status" value="1"/>
</dbReference>
<evidence type="ECO:0000313" key="2">
    <source>
        <dbReference type="EMBL" id="PQO41967.1"/>
    </source>
</evidence>
<dbReference type="SMART" id="SM00567">
    <property type="entry name" value="EZ_HEAT"/>
    <property type="match status" value="6"/>
</dbReference>
<keyword evidence="1" id="KW-0732">Signal</keyword>
<feature type="chain" id="PRO_5015664896" description="HEAT repeat domain-containing protein" evidence="1">
    <location>
        <begin position="29"/>
        <end position="1037"/>
    </location>
</feature>
<gene>
    <name evidence="2" type="ORF">C5Y93_26765</name>
</gene>
<dbReference type="SUPFAM" id="SSF48371">
    <property type="entry name" value="ARM repeat"/>
    <property type="match status" value="1"/>
</dbReference>
<dbReference type="GO" id="GO:0016491">
    <property type="term" value="F:oxidoreductase activity"/>
    <property type="evidence" value="ECO:0007669"/>
    <property type="project" value="TreeGrafter"/>
</dbReference>